<name>A0ABR3Q916_9TREE</name>
<dbReference type="RefSeq" id="XP_069211164.1">
    <property type="nucleotide sequence ID" value="XM_069350778.1"/>
</dbReference>
<feature type="compositionally biased region" description="Basic and acidic residues" evidence="3">
    <location>
        <begin position="123"/>
        <end position="153"/>
    </location>
</feature>
<dbReference type="Gene3D" id="3.30.70.330">
    <property type="match status" value="2"/>
</dbReference>
<dbReference type="SUPFAM" id="SSF54928">
    <property type="entry name" value="RNA-binding domain, RBD"/>
    <property type="match status" value="2"/>
</dbReference>
<evidence type="ECO:0000259" key="4">
    <source>
        <dbReference type="PROSITE" id="PS50102"/>
    </source>
</evidence>
<evidence type="ECO:0000256" key="2">
    <source>
        <dbReference type="PROSITE-ProRule" id="PRU00176"/>
    </source>
</evidence>
<feature type="region of interest" description="Disordered" evidence="3">
    <location>
        <begin position="121"/>
        <end position="159"/>
    </location>
</feature>
<organism evidence="5 6">
    <name type="scientific">Vanrija albida</name>
    <dbReference type="NCBI Taxonomy" id="181172"/>
    <lineage>
        <taxon>Eukaryota</taxon>
        <taxon>Fungi</taxon>
        <taxon>Dikarya</taxon>
        <taxon>Basidiomycota</taxon>
        <taxon>Agaricomycotina</taxon>
        <taxon>Tremellomycetes</taxon>
        <taxon>Trichosporonales</taxon>
        <taxon>Trichosporonaceae</taxon>
        <taxon>Vanrija</taxon>
    </lineage>
</organism>
<keyword evidence="6" id="KW-1185">Reference proteome</keyword>
<dbReference type="Pfam" id="PF00076">
    <property type="entry name" value="RRM_1"/>
    <property type="match status" value="1"/>
</dbReference>
<dbReference type="InterPro" id="IPR000504">
    <property type="entry name" value="RRM_dom"/>
</dbReference>
<feature type="domain" description="RRM" evidence="4">
    <location>
        <begin position="8"/>
        <end position="87"/>
    </location>
</feature>
<evidence type="ECO:0000256" key="3">
    <source>
        <dbReference type="SAM" id="MobiDB-lite"/>
    </source>
</evidence>
<dbReference type="PANTHER" id="PTHR10501">
    <property type="entry name" value="U1 SMALL NUCLEAR RIBONUCLEOPROTEIN A/U2 SMALL NUCLEAR RIBONUCLEOPROTEIN B"/>
    <property type="match status" value="1"/>
</dbReference>
<proteinExistence type="predicted"/>
<reference evidence="5 6" key="1">
    <citation type="submission" date="2023-08" db="EMBL/GenBank/DDBJ databases">
        <title>Annotated Genome Sequence of Vanrija albida AlHP1.</title>
        <authorList>
            <person name="Herzog R."/>
        </authorList>
    </citation>
    <scope>NUCLEOTIDE SEQUENCE [LARGE SCALE GENOMIC DNA]</scope>
    <source>
        <strain evidence="5 6">AlHP1</strain>
    </source>
</reference>
<dbReference type="CDD" id="cd12246">
    <property type="entry name" value="RRM1_U1A_like"/>
    <property type="match status" value="1"/>
</dbReference>
<dbReference type="GeneID" id="95983214"/>
<keyword evidence="1 2" id="KW-0694">RNA-binding</keyword>
<dbReference type="EMBL" id="JBBXJM010000002">
    <property type="protein sequence ID" value="KAL1411220.1"/>
    <property type="molecule type" value="Genomic_DNA"/>
</dbReference>
<dbReference type="PROSITE" id="PS50102">
    <property type="entry name" value="RRM"/>
    <property type="match status" value="1"/>
</dbReference>
<dbReference type="Proteomes" id="UP001565368">
    <property type="component" value="Unassembled WGS sequence"/>
</dbReference>
<dbReference type="InterPro" id="IPR012677">
    <property type="entry name" value="Nucleotide-bd_a/b_plait_sf"/>
</dbReference>
<accession>A0ABR3Q916</accession>
<dbReference type="InterPro" id="IPR035979">
    <property type="entry name" value="RBD_domain_sf"/>
</dbReference>
<evidence type="ECO:0000313" key="5">
    <source>
        <dbReference type="EMBL" id="KAL1411220.1"/>
    </source>
</evidence>
<gene>
    <name evidence="5" type="ORF">Q8F55_002171</name>
</gene>
<evidence type="ECO:0000313" key="6">
    <source>
        <dbReference type="Proteomes" id="UP001565368"/>
    </source>
</evidence>
<dbReference type="SMART" id="SM00360">
    <property type="entry name" value="RRM"/>
    <property type="match status" value="2"/>
</dbReference>
<sequence length="257" mass="27658">MAFAAPSPTLFVGNLEGKTKKPELRQQLYALFTPYGRVIDIVAKKHDGGRGQAFVVFEEQASATAALRGLTDEKFYLRDLRISYARSPSNATLARTDPALSKEAAAVAAAKLVVSHAQSEYEQLEKERDAANAGGKRELEGGDEPAAKRRRADEDEDEMEIEMEDDEDVAGVSVVCSNLPAECNEDIMGALFSQYPGFSRATALPATFAPPASHPKPNAGARAFRATFASRAQAEAAVAPLSGYVMMPGWEMAISIE</sequence>
<comment type="caution">
    <text evidence="5">The sequence shown here is derived from an EMBL/GenBank/DDBJ whole genome shotgun (WGS) entry which is preliminary data.</text>
</comment>
<protein>
    <recommendedName>
        <fullName evidence="4">RRM domain-containing protein</fullName>
    </recommendedName>
</protein>
<evidence type="ECO:0000256" key="1">
    <source>
        <dbReference type="ARBA" id="ARBA00022884"/>
    </source>
</evidence>